<proteinExistence type="predicted"/>
<accession>A0AAV3XIE6</accession>
<evidence type="ECO:0000313" key="2">
    <source>
        <dbReference type="EMBL" id="GET41251.1"/>
    </source>
</evidence>
<dbReference type="Gene3D" id="3.40.1580.10">
    <property type="entry name" value="SMI1/KNR4-like"/>
    <property type="match status" value="1"/>
</dbReference>
<name>A0AAV3XIE6_9CYAN</name>
<feature type="domain" description="Knr4/Smi1-like" evidence="1">
    <location>
        <begin position="72"/>
        <end position="216"/>
    </location>
</feature>
<gene>
    <name evidence="2" type="ORF">MiSe_60630</name>
</gene>
<dbReference type="InterPro" id="IPR037883">
    <property type="entry name" value="Knr4/Smi1-like_sf"/>
</dbReference>
<dbReference type="SUPFAM" id="SSF160631">
    <property type="entry name" value="SMI1/KNR4-like"/>
    <property type="match status" value="1"/>
</dbReference>
<evidence type="ECO:0000259" key="1">
    <source>
        <dbReference type="SMART" id="SM00860"/>
    </source>
</evidence>
<keyword evidence="3" id="KW-1185">Reference proteome</keyword>
<sequence>MALSAGIGAIYVTVSHLVRYYSRVDFEAVMTNYNWKNLLKELSHKLIEGREAHYKWELTPESLASRYLGNPGASEDQIVLAETRLKIRFPPSYREFLKVSNGWPNSDWTDLQLWSTEEIEWFATRNQDWVWLPDTEERPSVPDSKYFVYGEDQDPIFLRCEYLQTALEISSNSGDGDIFLLIPDVVSEDGEWEAWHFGSKLPGAYRYRSFYELMLKVMEQGRFIY</sequence>
<dbReference type="Pfam" id="PF09346">
    <property type="entry name" value="SMI1_KNR4"/>
    <property type="match status" value="1"/>
</dbReference>
<dbReference type="Proteomes" id="UP001050975">
    <property type="component" value="Unassembled WGS sequence"/>
</dbReference>
<dbReference type="SMART" id="SM00860">
    <property type="entry name" value="SMI1_KNR4"/>
    <property type="match status" value="1"/>
</dbReference>
<dbReference type="AlphaFoldDB" id="A0AAV3XIE6"/>
<reference evidence="2" key="1">
    <citation type="submission" date="2019-10" db="EMBL/GenBank/DDBJ databases">
        <title>Draft genome sequece of Microseira wollei NIES-4236.</title>
        <authorList>
            <person name="Yamaguchi H."/>
            <person name="Suzuki S."/>
            <person name="Kawachi M."/>
        </authorList>
    </citation>
    <scope>NUCLEOTIDE SEQUENCE</scope>
    <source>
        <strain evidence="2">NIES-4236</strain>
    </source>
</reference>
<evidence type="ECO:0000313" key="3">
    <source>
        <dbReference type="Proteomes" id="UP001050975"/>
    </source>
</evidence>
<protein>
    <recommendedName>
        <fullName evidence="1">Knr4/Smi1-like domain-containing protein</fullName>
    </recommendedName>
</protein>
<comment type="caution">
    <text evidence="2">The sequence shown here is derived from an EMBL/GenBank/DDBJ whole genome shotgun (WGS) entry which is preliminary data.</text>
</comment>
<dbReference type="InterPro" id="IPR018958">
    <property type="entry name" value="Knr4/Smi1-like_dom"/>
</dbReference>
<organism evidence="2 3">
    <name type="scientific">Microseira wollei NIES-4236</name>
    <dbReference type="NCBI Taxonomy" id="2530354"/>
    <lineage>
        <taxon>Bacteria</taxon>
        <taxon>Bacillati</taxon>
        <taxon>Cyanobacteriota</taxon>
        <taxon>Cyanophyceae</taxon>
        <taxon>Oscillatoriophycideae</taxon>
        <taxon>Aerosakkonematales</taxon>
        <taxon>Aerosakkonemataceae</taxon>
        <taxon>Microseira</taxon>
    </lineage>
</organism>
<dbReference type="EMBL" id="BLAY01000115">
    <property type="protein sequence ID" value="GET41251.1"/>
    <property type="molecule type" value="Genomic_DNA"/>
</dbReference>